<organism evidence="1">
    <name type="scientific">Mytilinidion resinicola</name>
    <dbReference type="NCBI Taxonomy" id="574789"/>
    <lineage>
        <taxon>Eukaryota</taxon>
        <taxon>Fungi</taxon>
        <taxon>Dikarya</taxon>
        <taxon>Ascomycota</taxon>
        <taxon>Pezizomycotina</taxon>
        <taxon>Dothideomycetes</taxon>
        <taxon>Pleosporomycetidae</taxon>
        <taxon>Mytilinidiales</taxon>
        <taxon>Mytilinidiaceae</taxon>
        <taxon>Mytilinidion</taxon>
    </lineage>
</organism>
<proteinExistence type="predicted"/>
<evidence type="ECO:0000313" key="1">
    <source>
        <dbReference type="EMBL" id="KAF2805870.1"/>
    </source>
</evidence>
<reference evidence="3" key="2">
    <citation type="submission" date="2020-04" db="EMBL/GenBank/DDBJ databases">
        <authorList>
            <consortium name="NCBI Genome Project"/>
        </authorList>
    </citation>
    <scope>NUCLEOTIDE SEQUENCE</scope>
    <source>
        <strain evidence="3">CBS 304.34</strain>
    </source>
</reference>
<evidence type="ECO:0000313" key="3">
    <source>
        <dbReference type="RefSeq" id="XP_033572834.1"/>
    </source>
</evidence>
<dbReference type="RefSeq" id="XP_033572834.1">
    <property type="nucleotide sequence ID" value="XM_033728353.1"/>
</dbReference>
<accession>A0A6A6YAZ1</accession>
<dbReference type="Proteomes" id="UP000504636">
    <property type="component" value="Unplaced"/>
</dbReference>
<dbReference type="AlphaFoldDB" id="A0A6A6YAZ1"/>
<dbReference type="EMBL" id="MU003708">
    <property type="protein sequence ID" value="KAF2805870.1"/>
    <property type="molecule type" value="Genomic_DNA"/>
</dbReference>
<evidence type="ECO:0000313" key="2">
    <source>
        <dbReference type="Proteomes" id="UP000504636"/>
    </source>
</evidence>
<name>A0A6A6YAZ1_9PEZI</name>
<reference evidence="1 3" key="1">
    <citation type="journal article" date="2020" name="Stud. Mycol.">
        <title>101 Dothideomycetes genomes: a test case for predicting lifestyles and emergence of pathogens.</title>
        <authorList>
            <person name="Haridas S."/>
            <person name="Albert R."/>
            <person name="Binder M."/>
            <person name="Bloem J."/>
            <person name="Labutti K."/>
            <person name="Salamov A."/>
            <person name="Andreopoulos B."/>
            <person name="Baker S."/>
            <person name="Barry K."/>
            <person name="Bills G."/>
            <person name="Bluhm B."/>
            <person name="Cannon C."/>
            <person name="Castanera R."/>
            <person name="Culley D."/>
            <person name="Daum C."/>
            <person name="Ezra D."/>
            <person name="Gonzalez J."/>
            <person name="Henrissat B."/>
            <person name="Kuo A."/>
            <person name="Liang C."/>
            <person name="Lipzen A."/>
            <person name="Lutzoni F."/>
            <person name="Magnuson J."/>
            <person name="Mondo S."/>
            <person name="Nolan M."/>
            <person name="Ohm R."/>
            <person name="Pangilinan J."/>
            <person name="Park H.-J."/>
            <person name="Ramirez L."/>
            <person name="Alfaro M."/>
            <person name="Sun H."/>
            <person name="Tritt A."/>
            <person name="Yoshinaga Y."/>
            <person name="Zwiers L.-H."/>
            <person name="Turgeon B."/>
            <person name="Goodwin S."/>
            <person name="Spatafora J."/>
            <person name="Crous P."/>
            <person name="Grigoriev I."/>
        </authorList>
    </citation>
    <scope>NUCLEOTIDE SEQUENCE</scope>
    <source>
        <strain evidence="1 3">CBS 304.34</strain>
    </source>
</reference>
<protein>
    <recommendedName>
        <fullName evidence="4">F-box domain-containing protein</fullName>
    </recommendedName>
</protein>
<keyword evidence="2" id="KW-1185">Reference proteome</keyword>
<dbReference type="OrthoDB" id="3692147at2759"/>
<evidence type="ECO:0008006" key="4">
    <source>
        <dbReference type="Google" id="ProtNLM"/>
    </source>
</evidence>
<sequence>MDFLDAQGKTRSNFLKRISAKVRRPCLRLARPDTYLEQGESNAGLPDIVSLGTLKKQSACPPNPSLPQLIPKPSRCSKRQEAALHNAKAPLLRLPDELLVMIGTHISPISKLLLHQTCQKAFDIFTPSPGVFPLNEFDPEIALLEMAHLPTSITDTPPPNARPGIRIWCSECQTRHADSFFSASERALPPPTRGCAGTRDRLRLCAHHSFTLAEITAKMHNGSVDFKCSDTSHQVPHWPWGLLRRPHINGPGSRRINSEGYVSVRSAFSIMTVSRKAAVQISELQRELETSRETICPHLDVRDPVIANFISKLVAARQDGSLTWHRREEFACSHDAFLSDACVRWHRRRDSVDFIAAQGAWRSDSWEMNCCLTDFLEVDGKRSFHTVCGCTSLLEVYMRRLPGADAEEIIMEVVRLAKLDATSREWLAAIGHEWPADHPVRRLRPRDGWDGIITTPAAKAWVHREDGERPESSRP</sequence>
<reference evidence="3" key="3">
    <citation type="submission" date="2025-04" db="UniProtKB">
        <authorList>
            <consortium name="RefSeq"/>
        </authorList>
    </citation>
    <scope>IDENTIFICATION</scope>
    <source>
        <strain evidence="3">CBS 304.34</strain>
    </source>
</reference>
<gene>
    <name evidence="1 3" type="ORF">BDZ99DRAFT_574151</name>
</gene>
<dbReference type="GeneID" id="54469246"/>